<dbReference type="Proteomes" id="UP000812966">
    <property type="component" value="Unassembled WGS sequence"/>
</dbReference>
<evidence type="ECO:0000256" key="4">
    <source>
        <dbReference type="ARBA" id="ARBA00022574"/>
    </source>
</evidence>
<comment type="subcellular location">
    <subcellularLocation>
        <location evidence="2">Nucleus</location>
        <location evidence="2">Nucleolus</location>
    </subcellularLocation>
</comment>
<dbReference type="Pfam" id="PF08149">
    <property type="entry name" value="BING4CT"/>
    <property type="match status" value="1"/>
</dbReference>
<keyword evidence="3" id="KW-0698">rRNA processing</keyword>
<accession>A0A8K0JQ55</accession>
<evidence type="ECO:0000256" key="5">
    <source>
        <dbReference type="ARBA" id="ARBA00022737"/>
    </source>
</evidence>
<proteinExistence type="predicted"/>
<name>A0A8K0JQ55_9TREE</name>
<dbReference type="PROSITE" id="PS50294">
    <property type="entry name" value="WD_REPEATS_REGION"/>
    <property type="match status" value="1"/>
</dbReference>
<dbReference type="InterPro" id="IPR015943">
    <property type="entry name" value="WD40/YVTN_repeat-like_dom_sf"/>
</dbReference>
<evidence type="ECO:0000256" key="7">
    <source>
        <dbReference type="ARBA" id="ARBA00076453"/>
    </source>
</evidence>
<dbReference type="PANTHER" id="PTHR14085">
    <property type="entry name" value="WD-REPEAT PROTEIN BING4"/>
    <property type="match status" value="1"/>
</dbReference>
<evidence type="ECO:0000259" key="10">
    <source>
        <dbReference type="SMART" id="SM01033"/>
    </source>
</evidence>
<evidence type="ECO:0000256" key="9">
    <source>
        <dbReference type="SAM" id="MobiDB-lite"/>
    </source>
</evidence>
<dbReference type="SMART" id="SM01033">
    <property type="entry name" value="BING4CT"/>
    <property type="match status" value="1"/>
</dbReference>
<keyword evidence="4 8" id="KW-0853">WD repeat</keyword>
<dbReference type="FunFam" id="2.130.10.10:FF:000378">
    <property type="entry name" value="U3 small nucleolar RNA-associated protein 7"/>
    <property type="match status" value="1"/>
</dbReference>
<evidence type="ECO:0000256" key="1">
    <source>
        <dbReference type="ARBA" id="ARBA00004099"/>
    </source>
</evidence>
<feature type="repeat" description="WD" evidence="8">
    <location>
        <begin position="311"/>
        <end position="347"/>
    </location>
</feature>
<evidence type="ECO:0000256" key="6">
    <source>
        <dbReference type="ARBA" id="ARBA00023242"/>
    </source>
</evidence>
<dbReference type="EMBL" id="JABELV010000016">
    <property type="protein sequence ID" value="KAG7567077.1"/>
    <property type="molecule type" value="Genomic_DNA"/>
</dbReference>
<dbReference type="GO" id="GO:0030686">
    <property type="term" value="C:90S preribosome"/>
    <property type="evidence" value="ECO:0007669"/>
    <property type="project" value="TreeGrafter"/>
</dbReference>
<dbReference type="AlphaFoldDB" id="A0A8K0JQ55"/>
<evidence type="ECO:0000256" key="8">
    <source>
        <dbReference type="PROSITE-ProRule" id="PRU00221"/>
    </source>
</evidence>
<dbReference type="PANTHER" id="PTHR14085:SF3">
    <property type="entry name" value="WD REPEAT-CONTAINING PROTEIN 46"/>
    <property type="match status" value="1"/>
</dbReference>
<dbReference type="Gene3D" id="2.130.10.10">
    <property type="entry name" value="YVTN repeat-like/Quinoprotein amine dehydrogenase"/>
    <property type="match status" value="1"/>
</dbReference>
<feature type="region of interest" description="Disordered" evidence="9">
    <location>
        <begin position="1"/>
        <end position="43"/>
    </location>
</feature>
<dbReference type="PROSITE" id="PS50082">
    <property type="entry name" value="WD_REPEATS_2"/>
    <property type="match status" value="1"/>
</dbReference>
<keyword evidence="12" id="KW-1185">Reference proteome</keyword>
<dbReference type="GO" id="GO:0000462">
    <property type="term" value="P:maturation of SSU-rRNA from tricistronic rRNA transcript (SSU-rRNA, 5.8S rRNA, LSU-rRNA)"/>
    <property type="evidence" value="ECO:0007669"/>
    <property type="project" value="TreeGrafter"/>
</dbReference>
<dbReference type="InterPro" id="IPR036322">
    <property type="entry name" value="WD40_repeat_dom_sf"/>
</dbReference>
<comment type="caution">
    <text evidence="11">The sequence shown here is derived from an EMBL/GenBank/DDBJ whole genome shotgun (WGS) entry which is preliminary data.</text>
</comment>
<sequence>MDSLLASAGPIEASSSSSKPKFRKPLPHQTVNRGKSKPAIDPSLHSILSNTRLSSSLQSAHQDVKPSIHLNKIGDKKLRAKLAGQQVAQKRSNIEREQVQEYLNNTGEDGGIEVDLEAGERTWRVGQDEIVEAVGAGSAGKKFDLKLETVGGGGYRIDYTRNGRHLALAGSHGHVATFDWQAGRLHSEIQLGETVRDIKFLHSEAFYAVAQKKYVFIYDQFGTEVHKMKQHLDVTRMEFLPYHYLLATIGNQGILRYHDTSTGTMVAEHKSRMGSVQAMAQNRHNAIIHLGHQNGQVSLWSPSMSTPHVKLLAHMGPVQSISVDPSSSSCGRYMSTSGADGSVKIWDCRNWGQTVREWNERGHGQREVDWSMKGMLAVSNKGYVNVYRDCHSPSVEGKASPPRLYQKLNLPSRTPKGMRFVPFEDILGVGHDAGFSSLLVPGSGLAQFDSNEADVYESKTRRREREVRGVLEKIKPDLITMDADFLGRMADPKKEAYSEKETPFYKKPRVERLRLLGKSGEEVDAAIKAEQEEAGDDSDAADGVQVGKKLKVEKLKHKMRGRDKGVKKFLRKKRKNVVDPALVAAKEKVQNQRAKLEREKKIASGEIKVETGALARFG</sequence>
<keyword evidence="6" id="KW-0539">Nucleus</keyword>
<evidence type="ECO:0000313" key="11">
    <source>
        <dbReference type="EMBL" id="KAG7567077.1"/>
    </source>
</evidence>
<reference evidence="11" key="1">
    <citation type="submission" date="2020-04" db="EMBL/GenBank/DDBJ databases">
        <title>Analysis of mating type loci in Filobasidium floriforme.</title>
        <authorList>
            <person name="Nowrousian M."/>
        </authorList>
    </citation>
    <scope>NUCLEOTIDE SEQUENCE</scope>
    <source>
        <strain evidence="11">CBS 6242</strain>
    </source>
</reference>
<dbReference type="InterPro" id="IPR001680">
    <property type="entry name" value="WD40_rpt"/>
</dbReference>
<evidence type="ECO:0000256" key="2">
    <source>
        <dbReference type="ARBA" id="ARBA00004604"/>
    </source>
</evidence>
<evidence type="ECO:0000313" key="12">
    <source>
        <dbReference type="Proteomes" id="UP000812966"/>
    </source>
</evidence>
<comment type="function">
    <text evidence="1">Involved in nucleolar processing of pre-18S ribosomal RNA.</text>
</comment>
<dbReference type="InterPro" id="IPR012952">
    <property type="entry name" value="BING4_C_dom"/>
</dbReference>
<protein>
    <recommendedName>
        <fullName evidence="7">U three protein 7</fullName>
    </recommendedName>
</protein>
<evidence type="ECO:0000256" key="3">
    <source>
        <dbReference type="ARBA" id="ARBA00022552"/>
    </source>
</evidence>
<feature type="domain" description="BING4 C-terminal" evidence="10">
    <location>
        <begin position="404"/>
        <end position="483"/>
    </location>
</feature>
<dbReference type="SMART" id="SM00320">
    <property type="entry name" value="WD40"/>
    <property type="match status" value="3"/>
</dbReference>
<dbReference type="Pfam" id="PF00400">
    <property type="entry name" value="WD40"/>
    <property type="match status" value="1"/>
</dbReference>
<keyword evidence="5" id="KW-0677">Repeat</keyword>
<dbReference type="InterPro" id="IPR040315">
    <property type="entry name" value="WDR46/Utp7"/>
</dbReference>
<dbReference type="GO" id="GO:0032040">
    <property type="term" value="C:small-subunit processome"/>
    <property type="evidence" value="ECO:0007669"/>
    <property type="project" value="TreeGrafter"/>
</dbReference>
<organism evidence="11 12">
    <name type="scientific">Filobasidium floriforme</name>
    <dbReference type="NCBI Taxonomy" id="5210"/>
    <lineage>
        <taxon>Eukaryota</taxon>
        <taxon>Fungi</taxon>
        <taxon>Dikarya</taxon>
        <taxon>Basidiomycota</taxon>
        <taxon>Agaricomycotina</taxon>
        <taxon>Tremellomycetes</taxon>
        <taxon>Filobasidiales</taxon>
        <taxon>Filobasidiaceae</taxon>
        <taxon>Filobasidium</taxon>
    </lineage>
</organism>
<dbReference type="SUPFAM" id="SSF50978">
    <property type="entry name" value="WD40 repeat-like"/>
    <property type="match status" value="1"/>
</dbReference>
<gene>
    <name evidence="11" type="ORF">FFLO_01203</name>
</gene>